<gene>
    <name evidence="3" type="ORF">Ahy_A07g032754</name>
</gene>
<organism evidence="3 4">
    <name type="scientific">Arachis hypogaea</name>
    <name type="common">Peanut</name>
    <dbReference type="NCBI Taxonomy" id="3818"/>
    <lineage>
        <taxon>Eukaryota</taxon>
        <taxon>Viridiplantae</taxon>
        <taxon>Streptophyta</taxon>
        <taxon>Embryophyta</taxon>
        <taxon>Tracheophyta</taxon>
        <taxon>Spermatophyta</taxon>
        <taxon>Magnoliopsida</taxon>
        <taxon>eudicotyledons</taxon>
        <taxon>Gunneridae</taxon>
        <taxon>Pentapetalae</taxon>
        <taxon>rosids</taxon>
        <taxon>fabids</taxon>
        <taxon>Fabales</taxon>
        <taxon>Fabaceae</taxon>
        <taxon>Papilionoideae</taxon>
        <taxon>50 kb inversion clade</taxon>
        <taxon>dalbergioids sensu lato</taxon>
        <taxon>Dalbergieae</taxon>
        <taxon>Pterocarpus clade</taxon>
        <taxon>Arachis</taxon>
    </lineage>
</organism>
<name>A0A445C7Q3_ARAHY</name>
<feature type="domain" description="FAR1" evidence="1">
    <location>
        <begin position="107"/>
        <end position="196"/>
    </location>
</feature>
<dbReference type="STRING" id="3818.A0A445C7Q3"/>
<protein>
    <submittedName>
        <fullName evidence="3">Uncharacterized protein</fullName>
    </submittedName>
</protein>
<reference evidence="3 4" key="1">
    <citation type="submission" date="2019-01" db="EMBL/GenBank/DDBJ databases">
        <title>Sequencing of cultivated peanut Arachis hypogaea provides insights into genome evolution and oil improvement.</title>
        <authorList>
            <person name="Chen X."/>
        </authorList>
    </citation>
    <scope>NUCLEOTIDE SEQUENCE [LARGE SCALE GENOMIC DNA]</scope>
    <source>
        <strain evidence="4">cv. Fuhuasheng</strain>
        <tissue evidence="3">Leaves</tissue>
    </source>
</reference>
<dbReference type="AlphaFoldDB" id="A0A445C7Q3"/>
<dbReference type="PANTHER" id="PTHR47718">
    <property type="entry name" value="OS01G0519700 PROTEIN"/>
    <property type="match status" value="1"/>
</dbReference>
<evidence type="ECO:0000313" key="4">
    <source>
        <dbReference type="Proteomes" id="UP000289738"/>
    </source>
</evidence>
<dbReference type="Proteomes" id="UP000289738">
    <property type="component" value="Chromosome A07"/>
</dbReference>
<dbReference type="EMBL" id="SDMP01000007">
    <property type="protein sequence ID" value="RYR46891.1"/>
    <property type="molecule type" value="Genomic_DNA"/>
</dbReference>
<dbReference type="Pfam" id="PF10551">
    <property type="entry name" value="MULE"/>
    <property type="match status" value="1"/>
</dbReference>
<keyword evidence="4" id="KW-1185">Reference proteome</keyword>
<dbReference type="InterPro" id="IPR018289">
    <property type="entry name" value="MULE_transposase_dom"/>
</dbReference>
<comment type="caution">
    <text evidence="3">The sequence shown here is derived from an EMBL/GenBank/DDBJ whole genome shotgun (WGS) entry which is preliminary data.</text>
</comment>
<dbReference type="Pfam" id="PF03101">
    <property type="entry name" value="FAR1"/>
    <property type="match status" value="1"/>
</dbReference>
<proteinExistence type="predicted"/>
<dbReference type="PANTHER" id="PTHR47718:SF15">
    <property type="entry name" value="PROTEIN FAR1-RELATED SEQUENCE 5-LIKE"/>
    <property type="match status" value="1"/>
</dbReference>
<evidence type="ECO:0000259" key="2">
    <source>
        <dbReference type="Pfam" id="PF10551"/>
    </source>
</evidence>
<sequence length="523" mass="60024">MASLSPSMERRDEDILASVHLADEVKLYDGADHRVGSVEGKGFAGMESDEYELHEDETKHDHLGEADGNNGMWLNWKTIWTVSIDFANLSKKEVCWFNFTDVNITFEFYQAYAKHHGFGGRRSKSEKYRQVRIRQEFVCHRQGFRSVKFYLILNRQKRPRAETQCGCPARMHVSMDDESEHWYVAHVSNEHNHPVLELKFSSMLPSHRRMNEADIEQMNDMHKGDIAGGLDAKSCLRYLRECKANDPALYYKEVVDREGLLQYLFWCDGTSQIDCQVFRDVVAFDATYKKNVYLSPLVVFSGVNHHNQTIVFAAVLVANEKEDTYVWLLQQLQTAMNGKAPMSIITDGNMQMKSAIKQVFPEAHHRLCAWHLLQNATSNIEKPNFTRMFKDCMLGDYEEVEADFECAKGDPVMTTNLKQLERCVAENNTRAIFYLFVPILDRTCAMRVVDSKDSSSYFIHTVSRYGTSGKDWKVCKIGCCSTVKFQFARDIVMLMLKHFKNEDAADNSFSPEGPSNEGSRALA</sequence>
<evidence type="ECO:0000313" key="3">
    <source>
        <dbReference type="EMBL" id="RYR46891.1"/>
    </source>
</evidence>
<accession>A0A445C7Q3</accession>
<dbReference type="InterPro" id="IPR004330">
    <property type="entry name" value="FAR1_DNA_bnd_dom"/>
</dbReference>
<evidence type="ECO:0000259" key="1">
    <source>
        <dbReference type="Pfam" id="PF03101"/>
    </source>
</evidence>
<feature type="domain" description="MULE transposase" evidence="2">
    <location>
        <begin position="281"/>
        <end position="375"/>
    </location>
</feature>